<name>A0ACC0BD56_CATRO</name>
<keyword evidence="2" id="KW-1185">Reference proteome</keyword>
<reference evidence="2" key="1">
    <citation type="journal article" date="2023" name="Nat. Plants">
        <title>Single-cell RNA sequencing provides a high-resolution roadmap for understanding the multicellular compartmentation of specialized metabolism.</title>
        <authorList>
            <person name="Sun S."/>
            <person name="Shen X."/>
            <person name="Li Y."/>
            <person name="Li Y."/>
            <person name="Wang S."/>
            <person name="Li R."/>
            <person name="Zhang H."/>
            <person name="Shen G."/>
            <person name="Guo B."/>
            <person name="Wei J."/>
            <person name="Xu J."/>
            <person name="St-Pierre B."/>
            <person name="Chen S."/>
            <person name="Sun C."/>
        </authorList>
    </citation>
    <scope>NUCLEOTIDE SEQUENCE [LARGE SCALE GENOMIC DNA]</scope>
</reference>
<gene>
    <name evidence="1" type="ORF">M9H77_10955</name>
</gene>
<dbReference type="Proteomes" id="UP001060085">
    <property type="component" value="Linkage Group LG03"/>
</dbReference>
<protein>
    <submittedName>
        <fullName evidence="1">Uncharacterized protein</fullName>
    </submittedName>
</protein>
<dbReference type="EMBL" id="CM044703">
    <property type="protein sequence ID" value="KAI5670591.1"/>
    <property type="molecule type" value="Genomic_DNA"/>
</dbReference>
<evidence type="ECO:0000313" key="2">
    <source>
        <dbReference type="Proteomes" id="UP001060085"/>
    </source>
</evidence>
<evidence type="ECO:0000313" key="1">
    <source>
        <dbReference type="EMBL" id="KAI5670591.1"/>
    </source>
</evidence>
<organism evidence="1 2">
    <name type="scientific">Catharanthus roseus</name>
    <name type="common">Madagascar periwinkle</name>
    <name type="synonym">Vinca rosea</name>
    <dbReference type="NCBI Taxonomy" id="4058"/>
    <lineage>
        <taxon>Eukaryota</taxon>
        <taxon>Viridiplantae</taxon>
        <taxon>Streptophyta</taxon>
        <taxon>Embryophyta</taxon>
        <taxon>Tracheophyta</taxon>
        <taxon>Spermatophyta</taxon>
        <taxon>Magnoliopsida</taxon>
        <taxon>eudicotyledons</taxon>
        <taxon>Gunneridae</taxon>
        <taxon>Pentapetalae</taxon>
        <taxon>asterids</taxon>
        <taxon>lamiids</taxon>
        <taxon>Gentianales</taxon>
        <taxon>Apocynaceae</taxon>
        <taxon>Rauvolfioideae</taxon>
        <taxon>Vinceae</taxon>
        <taxon>Catharanthinae</taxon>
        <taxon>Catharanthus</taxon>
    </lineage>
</organism>
<proteinExistence type="predicted"/>
<sequence length="283" mass="32048">MTRDKAHVSLEIPLSDLNAHISILDLGMYPKRLENWFVDIVGNSVKRELRLVLDHHEPFVTNNGNYIIDLHLKIINGGLKKIMKRVLEDGPWIVLVHYLSISKWRPNFRPSNKEVDSTAVWSSSIECRNVPGKNSGRWIRIKVPCTRVLGGPGGRRIGQSPEIKRIDQIHPKPPSIPKSTGKKKAAGIAVSPKAKKSQTVKEFYQVNPRKGGTSLEEVVMEEAQDGEEGANFDRLFRNVQSLLKDYKPLLLVLLELEHLVPRRQGWLRQVILMGLLAQKLGVF</sequence>
<comment type="caution">
    <text evidence="1">The sequence shown here is derived from an EMBL/GenBank/DDBJ whole genome shotgun (WGS) entry which is preliminary data.</text>
</comment>
<accession>A0ACC0BD56</accession>